<dbReference type="InterPro" id="IPR038071">
    <property type="entry name" value="UROD/MetE-like_sf"/>
</dbReference>
<dbReference type="Gene3D" id="3.20.20.210">
    <property type="match status" value="1"/>
</dbReference>
<dbReference type="Pfam" id="PF01717">
    <property type="entry name" value="Meth_synt_2"/>
    <property type="match status" value="1"/>
</dbReference>
<dbReference type="RefSeq" id="WP_386432285.1">
    <property type="nucleotide sequence ID" value="NZ_JBHSBB010000014.1"/>
</dbReference>
<dbReference type="EMBL" id="JBHSBB010000014">
    <property type="protein sequence ID" value="MFC4034338.1"/>
    <property type="molecule type" value="Genomic_DNA"/>
</dbReference>
<evidence type="ECO:0000313" key="3">
    <source>
        <dbReference type="Proteomes" id="UP001595765"/>
    </source>
</evidence>
<evidence type="ECO:0000259" key="1">
    <source>
        <dbReference type="Pfam" id="PF01717"/>
    </source>
</evidence>
<comment type="caution">
    <text evidence="2">The sequence shown here is derived from an EMBL/GenBank/DDBJ whole genome shotgun (WGS) entry which is preliminary data.</text>
</comment>
<name>A0ABV8HQQ5_9ACTN</name>
<proteinExistence type="predicted"/>
<dbReference type="CDD" id="cd03311">
    <property type="entry name" value="CIMS_C_terminal_like"/>
    <property type="match status" value="1"/>
</dbReference>
<dbReference type="Proteomes" id="UP001595765">
    <property type="component" value="Unassembled WGS sequence"/>
</dbReference>
<sequence>MSLLTEQIGSIPRPAELIDAFAANSAGTLSSDELAAVADRALRDTITRLEATGSPVVSDGEQTKSSFATYPLDGSDQVAADGITLPFADGHTRQLPRLVSGPFRYAVRADSYLRAAQRYANVPVKQAVIAPSALSLLYPEAGIPGYTREEFLSDLLDEAEADVRQCLDAGAHSVQIDFTEGRLSVKLDPSKGLLHSFVDLNNQLLERFSEEERARIGLHTCPGGDLDSTHSLDVDYAELLPDLFRIKAGRVYIQLASEADPRRVLEIAGQHLRPEQKLFVGVVDPIDPKVETPETVRDRVLLAAEFIAPEQLGTCDDCGFSPFADDASTSREVAFAKIAARVEGTALAAQQLGI</sequence>
<dbReference type="PANTHER" id="PTHR43844:SF2">
    <property type="entry name" value="SYNTHASE, VITAMIN-B12 INDEPENDENT, PUTATIVE (AFU_ORTHOLOGUE AFUA_3G12060)-RELATED"/>
    <property type="match status" value="1"/>
</dbReference>
<accession>A0ABV8HQQ5</accession>
<dbReference type="PANTHER" id="PTHR43844">
    <property type="entry name" value="METHIONINE SYNTHASE"/>
    <property type="match status" value="1"/>
</dbReference>
<evidence type="ECO:0000313" key="2">
    <source>
        <dbReference type="EMBL" id="MFC4034338.1"/>
    </source>
</evidence>
<gene>
    <name evidence="2" type="ORF">ACFO3J_23085</name>
</gene>
<organism evidence="2 3">
    <name type="scientific">Streptomyces polygonati</name>
    <dbReference type="NCBI Taxonomy" id="1617087"/>
    <lineage>
        <taxon>Bacteria</taxon>
        <taxon>Bacillati</taxon>
        <taxon>Actinomycetota</taxon>
        <taxon>Actinomycetes</taxon>
        <taxon>Kitasatosporales</taxon>
        <taxon>Streptomycetaceae</taxon>
        <taxon>Streptomyces</taxon>
    </lineage>
</organism>
<keyword evidence="3" id="KW-1185">Reference proteome</keyword>
<dbReference type="InterPro" id="IPR002629">
    <property type="entry name" value="Met_Synth_C/arc"/>
</dbReference>
<reference evidence="3" key="1">
    <citation type="journal article" date="2019" name="Int. J. Syst. Evol. Microbiol.">
        <title>The Global Catalogue of Microorganisms (GCM) 10K type strain sequencing project: providing services to taxonomists for standard genome sequencing and annotation.</title>
        <authorList>
            <consortium name="The Broad Institute Genomics Platform"/>
            <consortium name="The Broad Institute Genome Sequencing Center for Infectious Disease"/>
            <person name="Wu L."/>
            <person name="Ma J."/>
        </authorList>
    </citation>
    <scope>NUCLEOTIDE SEQUENCE [LARGE SCALE GENOMIC DNA]</scope>
    <source>
        <strain evidence="3">CGMCC 4.7237</strain>
    </source>
</reference>
<feature type="domain" description="Cobalamin-independent methionine synthase MetE C-terminal/archaeal" evidence="1">
    <location>
        <begin position="4"/>
        <end position="321"/>
    </location>
</feature>
<protein>
    <submittedName>
        <fullName evidence="2">Cobalamin-independent methionine synthase II family protein</fullName>
    </submittedName>
</protein>
<dbReference type="SUPFAM" id="SSF51726">
    <property type="entry name" value="UROD/MetE-like"/>
    <property type="match status" value="1"/>
</dbReference>